<dbReference type="PANTHER" id="PTHR37804:SF1">
    <property type="entry name" value="CDAA REGULATORY PROTEIN CDAR"/>
    <property type="match status" value="1"/>
</dbReference>
<protein>
    <submittedName>
        <fullName evidence="1">CdaR family protein</fullName>
    </submittedName>
</protein>
<reference evidence="1 2" key="1">
    <citation type="submission" date="2023-05" db="EMBL/GenBank/DDBJ databases">
        <title>Rombocin, a short stable natural nisin variant, displays selective antimicrobial activity against Listeria monocytogenes and employs dual mode of action to kill target bacterial strains.</title>
        <authorList>
            <person name="Wambui J."/>
            <person name="Stephan R."/>
            <person name="Kuipers O.P."/>
        </authorList>
    </citation>
    <scope>NUCLEOTIDE SEQUENCE [LARGE SCALE GENOMIC DNA]</scope>
    <source>
        <strain evidence="1 2">RC002</strain>
    </source>
</reference>
<dbReference type="EMBL" id="JASKYM010000007">
    <property type="protein sequence ID" value="MDK2564425.1"/>
    <property type="molecule type" value="Genomic_DNA"/>
</dbReference>
<dbReference type="RefSeq" id="WP_284133349.1">
    <property type="nucleotide sequence ID" value="NZ_JASKYM010000007.1"/>
</dbReference>
<keyword evidence="2" id="KW-1185">Reference proteome</keyword>
<dbReference type="Gene3D" id="2.170.120.40">
    <property type="entry name" value="YbbR-like domain"/>
    <property type="match status" value="2"/>
</dbReference>
<gene>
    <name evidence="1" type="ORF">QOZ84_12760</name>
</gene>
<organism evidence="1 2">
    <name type="scientific">Romboutsia sedimentorum</name>
    <dbReference type="NCBI Taxonomy" id="1368474"/>
    <lineage>
        <taxon>Bacteria</taxon>
        <taxon>Bacillati</taxon>
        <taxon>Bacillota</taxon>
        <taxon>Clostridia</taxon>
        <taxon>Peptostreptococcales</taxon>
        <taxon>Peptostreptococcaceae</taxon>
        <taxon>Romboutsia</taxon>
    </lineage>
</organism>
<dbReference type="PANTHER" id="PTHR37804">
    <property type="entry name" value="CDAA REGULATORY PROTEIN CDAR"/>
    <property type="match status" value="1"/>
</dbReference>
<dbReference type="InterPro" id="IPR012505">
    <property type="entry name" value="YbbR"/>
</dbReference>
<evidence type="ECO:0000313" key="1">
    <source>
        <dbReference type="EMBL" id="MDK2564425.1"/>
    </source>
</evidence>
<sequence length="386" mass="43573">MIGKFKNNTKIKIISLLSALVLWLYVMEVVDPDETKLFENIPVTITNMNELKENDLVIYPNTEITSDINFSGKLSKLKKIKKENIHIDGQIKNPIEGKNEIYLTASAPGQITHDIKDNLQIVTLEKLVTEKKAVEIKVQDKSKIDQISKDKKNISVSGPRSLVKEVKNVVGILDVGSNTNDFSNQVSLMPVDKKGNEVVGVELEQSSIAVNVTLLEEKKVPIRIKFNEEINLKDYTLSQESVTIKGKKDIVDKTESIETQSVDINEVANGISKEIYLNLPEGLEAETKYITIKLNTINIIKENFEYTPQDIEIRNNESNIDTSTLKIPDNINVSIEYLENMGTIKKSDIVLYIDLKQEIGEGDKYDIKYDVKYNLKSIVVNPSKTE</sequence>
<dbReference type="InterPro" id="IPR053154">
    <property type="entry name" value="c-di-AMP_regulator"/>
</dbReference>
<comment type="caution">
    <text evidence="1">The sequence shown here is derived from an EMBL/GenBank/DDBJ whole genome shotgun (WGS) entry which is preliminary data.</text>
</comment>
<proteinExistence type="predicted"/>
<dbReference type="Proteomes" id="UP001301012">
    <property type="component" value="Unassembled WGS sequence"/>
</dbReference>
<accession>A0ABT7EBY0</accession>
<dbReference type="Pfam" id="PF07949">
    <property type="entry name" value="YbbR"/>
    <property type="match status" value="1"/>
</dbReference>
<name>A0ABT7EBY0_9FIRM</name>
<evidence type="ECO:0000313" key="2">
    <source>
        <dbReference type="Proteomes" id="UP001301012"/>
    </source>
</evidence>